<feature type="compositionally biased region" description="Low complexity" evidence="1">
    <location>
        <begin position="66"/>
        <end position="79"/>
    </location>
</feature>
<evidence type="ECO:0000256" key="2">
    <source>
        <dbReference type="SAM" id="SignalP"/>
    </source>
</evidence>
<feature type="chain" id="PRO_5020536419" evidence="2">
    <location>
        <begin position="45"/>
        <end position="334"/>
    </location>
</feature>
<dbReference type="EMBL" id="CP038149">
    <property type="protein sequence ID" value="QBR00274.1"/>
    <property type="molecule type" value="Genomic_DNA"/>
</dbReference>
<name>A0A4P7D1H4_9BURK</name>
<dbReference type="Proteomes" id="UP000295727">
    <property type="component" value="Chromosome 2"/>
</dbReference>
<proteinExistence type="predicted"/>
<dbReference type="AlphaFoldDB" id="A0A4P7D1H4"/>
<dbReference type="Pfam" id="PF07608">
    <property type="entry name" value="DUF1571"/>
    <property type="match status" value="1"/>
</dbReference>
<reference evidence="3 4" key="1">
    <citation type="submission" date="2019-03" db="EMBL/GenBank/DDBJ databases">
        <title>Paraburkholderia sp. 7MH5, isolated from subtropical forest soil.</title>
        <authorList>
            <person name="Gao Z.-H."/>
            <person name="Qiu L.-H."/>
        </authorList>
    </citation>
    <scope>NUCLEOTIDE SEQUENCE [LARGE SCALE GENOMIC DNA]</scope>
    <source>
        <strain evidence="3 4">7MH5</strain>
    </source>
</reference>
<evidence type="ECO:0000256" key="1">
    <source>
        <dbReference type="SAM" id="MobiDB-lite"/>
    </source>
</evidence>
<protein>
    <submittedName>
        <fullName evidence="3">DUF1571 domain-containing protein</fullName>
    </submittedName>
</protein>
<gene>
    <name evidence="3" type="ORF">E1956_24755</name>
</gene>
<dbReference type="KEGG" id="ppai:E1956_24755"/>
<feature type="signal peptide" evidence="2">
    <location>
        <begin position="1"/>
        <end position="44"/>
    </location>
</feature>
<accession>A0A4P7D1H4</accession>
<keyword evidence="4" id="KW-1185">Reference proteome</keyword>
<feature type="compositionally biased region" description="Polar residues" evidence="1">
    <location>
        <begin position="47"/>
        <end position="65"/>
    </location>
</feature>
<dbReference type="RefSeq" id="WP_134753787.1">
    <property type="nucleotide sequence ID" value="NZ_CP038149.1"/>
</dbReference>
<organism evidence="3 4">
    <name type="scientific">Paraburkholderia pallida</name>
    <dbReference type="NCBI Taxonomy" id="2547399"/>
    <lineage>
        <taxon>Bacteria</taxon>
        <taxon>Pseudomonadati</taxon>
        <taxon>Pseudomonadota</taxon>
        <taxon>Betaproteobacteria</taxon>
        <taxon>Burkholderiales</taxon>
        <taxon>Burkholderiaceae</taxon>
        <taxon>Paraburkholderia</taxon>
    </lineage>
</organism>
<keyword evidence="2" id="KW-0732">Signal</keyword>
<evidence type="ECO:0000313" key="3">
    <source>
        <dbReference type="EMBL" id="QBR00274.1"/>
    </source>
</evidence>
<evidence type="ECO:0000313" key="4">
    <source>
        <dbReference type="Proteomes" id="UP000295727"/>
    </source>
</evidence>
<dbReference type="OrthoDB" id="8959033at2"/>
<feature type="region of interest" description="Disordered" evidence="1">
    <location>
        <begin position="47"/>
        <end position="79"/>
    </location>
</feature>
<dbReference type="InterPro" id="IPR011465">
    <property type="entry name" value="DUF1571"/>
</dbReference>
<sequence>MNTDPLHPTPPGAQPARAPAWRAWRLAAPLACAALAFASAATFAQDNTPPDASAQASTQPGAQQDATPASASPSGNAAAEVGKLSLEQQVRWLQRAQKSGALVKMSDVQLTALFQAFDPVVVPALIQLGPSGYPSYEFVLSRWERLNGKWPSKPAHMLVKLTHDPLRIYAKWLPDGEHSGEEVIYDASKRTDQMYGHLGGLLGVMPMWTALDGSLARSQSNHKITDLGTEFIVSQFMTDAKKYVEVGAPYKPQVEVRTIGGVRVVALTYVSPAGKPQFYAKKQTLGLDLRRPYFRTFEAYDNDGQMFEKIVIESITPKTFEADAFDPKNPDYKF</sequence>